<evidence type="ECO:0000259" key="1">
    <source>
        <dbReference type="Pfam" id="PF08241"/>
    </source>
</evidence>
<evidence type="ECO:0000313" key="3">
    <source>
        <dbReference type="Proteomes" id="UP001169069"/>
    </source>
</evidence>
<dbReference type="PANTHER" id="PTHR45036:SF1">
    <property type="entry name" value="METHYLTRANSFERASE LIKE 7A"/>
    <property type="match status" value="1"/>
</dbReference>
<dbReference type="CDD" id="cd02440">
    <property type="entry name" value="AdoMet_MTases"/>
    <property type="match status" value="1"/>
</dbReference>
<dbReference type="InterPro" id="IPR052356">
    <property type="entry name" value="Thiol_S-MT"/>
</dbReference>
<dbReference type="Gene3D" id="3.40.50.150">
    <property type="entry name" value="Vaccinia Virus protein VP39"/>
    <property type="match status" value="1"/>
</dbReference>
<dbReference type="GO" id="GO:0008168">
    <property type="term" value="F:methyltransferase activity"/>
    <property type="evidence" value="ECO:0007669"/>
    <property type="project" value="UniProtKB-KW"/>
</dbReference>
<dbReference type="Proteomes" id="UP001169069">
    <property type="component" value="Unassembled WGS sequence"/>
</dbReference>
<dbReference type="InterPro" id="IPR029063">
    <property type="entry name" value="SAM-dependent_MTases_sf"/>
</dbReference>
<dbReference type="Pfam" id="PF08241">
    <property type="entry name" value="Methyltransf_11"/>
    <property type="match status" value="1"/>
</dbReference>
<sequence>MSSETAKKYSSISKIYDIFEWPVEQILFKKLRKKAVALAKGKVLEVGAGTGKNFPYYDRKSVELTAIDFSEGMLEVAQKKKNNLRWDSLKLLQMDVEKMDFKDNSFDFVISTFVFCTVSDPQEGLKEIMRVLKPGGKAIFLEHMKSRYHVINIFLFIMNFFSTRLLGTSMLRETQKSIENMGFQVESVENYFFDVVRLVIARKNH</sequence>
<dbReference type="SUPFAM" id="SSF53335">
    <property type="entry name" value="S-adenosyl-L-methionine-dependent methyltransferases"/>
    <property type="match status" value="1"/>
</dbReference>
<evidence type="ECO:0000313" key="2">
    <source>
        <dbReference type="EMBL" id="MDM5271183.1"/>
    </source>
</evidence>
<name>A0ABT7QWL2_9BACT</name>
<organism evidence="2 3">
    <name type="scientific">Sulfurovum zhangzhouensis</name>
    <dbReference type="NCBI Taxonomy" id="3019067"/>
    <lineage>
        <taxon>Bacteria</taxon>
        <taxon>Pseudomonadati</taxon>
        <taxon>Campylobacterota</taxon>
        <taxon>Epsilonproteobacteria</taxon>
        <taxon>Campylobacterales</taxon>
        <taxon>Sulfurovaceae</taxon>
        <taxon>Sulfurovum</taxon>
    </lineage>
</organism>
<protein>
    <submittedName>
        <fullName evidence="2">Methyltransferase domain-containing protein</fullName>
    </submittedName>
</protein>
<keyword evidence="2" id="KW-0808">Transferase</keyword>
<dbReference type="RefSeq" id="WP_289412504.1">
    <property type="nucleotide sequence ID" value="NZ_JAQIBD010000001.1"/>
</dbReference>
<dbReference type="EMBL" id="JAQIBD010000001">
    <property type="protein sequence ID" value="MDM5271183.1"/>
    <property type="molecule type" value="Genomic_DNA"/>
</dbReference>
<dbReference type="GO" id="GO:0032259">
    <property type="term" value="P:methylation"/>
    <property type="evidence" value="ECO:0007669"/>
    <property type="project" value="UniProtKB-KW"/>
</dbReference>
<dbReference type="PANTHER" id="PTHR45036">
    <property type="entry name" value="METHYLTRANSFERASE LIKE 7B"/>
    <property type="match status" value="1"/>
</dbReference>
<accession>A0ABT7QWL2</accession>
<keyword evidence="3" id="KW-1185">Reference proteome</keyword>
<dbReference type="InterPro" id="IPR013216">
    <property type="entry name" value="Methyltransf_11"/>
</dbReference>
<gene>
    <name evidence="2" type="ORF">PGH07_03250</name>
</gene>
<proteinExistence type="predicted"/>
<keyword evidence="2" id="KW-0489">Methyltransferase</keyword>
<comment type="caution">
    <text evidence="2">The sequence shown here is derived from an EMBL/GenBank/DDBJ whole genome shotgun (WGS) entry which is preliminary data.</text>
</comment>
<feature type="domain" description="Methyltransferase type 11" evidence="1">
    <location>
        <begin position="44"/>
        <end position="140"/>
    </location>
</feature>
<reference evidence="2" key="1">
    <citation type="submission" date="2023-01" db="EMBL/GenBank/DDBJ databases">
        <title>Sulfurovum sp. zt1-1 genome assembly.</title>
        <authorList>
            <person name="Wang J."/>
        </authorList>
    </citation>
    <scope>NUCLEOTIDE SEQUENCE</scope>
    <source>
        <strain evidence="2">Zt1-1</strain>
    </source>
</reference>